<feature type="domain" description="Xylose isomerase-like TIM barrel" evidence="1">
    <location>
        <begin position="26"/>
        <end position="252"/>
    </location>
</feature>
<gene>
    <name evidence="2" type="ordered locus">Namu_3810</name>
</gene>
<evidence type="ECO:0000313" key="3">
    <source>
        <dbReference type="Proteomes" id="UP000002218"/>
    </source>
</evidence>
<keyword evidence="2" id="KW-0413">Isomerase</keyword>
<dbReference type="Proteomes" id="UP000002218">
    <property type="component" value="Chromosome"/>
</dbReference>
<dbReference type="InterPro" id="IPR036237">
    <property type="entry name" value="Xyl_isomerase-like_sf"/>
</dbReference>
<dbReference type="HOGENOM" id="CLU_035063_4_0_11"/>
<dbReference type="EMBL" id="CP001737">
    <property type="protein sequence ID" value="ACV80107.1"/>
    <property type="molecule type" value="Genomic_DNA"/>
</dbReference>
<dbReference type="PANTHER" id="PTHR12110">
    <property type="entry name" value="HYDROXYPYRUVATE ISOMERASE"/>
    <property type="match status" value="1"/>
</dbReference>
<dbReference type="Pfam" id="PF01261">
    <property type="entry name" value="AP_endonuc_2"/>
    <property type="match status" value="1"/>
</dbReference>
<dbReference type="GO" id="GO:0016853">
    <property type="term" value="F:isomerase activity"/>
    <property type="evidence" value="ECO:0007669"/>
    <property type="project" value="UniProtKB-KW"/>
</dbReference>
<reference evidence="2 3" key="2">
    <citation type="journal article" date="2010" name="Stand. Genomic Sci.">
        <title>Complete genome sequence of Nakamurella multipartita type strain (Y-104).</title>
        <authorList>
            <person name="Tice H."/>
            <person name="Mayilraj S."/>
            <person name="Sims D."/>
            <person name="Lapidus A."/>
            <person name="Nolan M."/>
            <person name="Lucas S."/>
            <person name="Glavina Del Rio T."/>
            <person name="Copeland A."/>
            <person name="Cheng J.F."/>
            <person name="Meincke L."/>
            <person name="Bruce D."/>
            <person name="Goodwin L."/>
            <person name="Pitluck S."/>
            <person name="Ivanova N."/>
            <person name="Mavromatis K."/>
            <person name="Ovchinnikova G."/>
            <person name="Pati A."/>
            <person name="Chen A."/>
            <person name="Palaniappan K."/>
            <person name="Land M."/>
            <person name="Hauser L."/>
            <person name="Chang Y.J."/>
            <person name="Jeffries C.D."/>
            <person name="Detter J.C."/>
            <person name="Brettin T."/>
            <person name="Rohde M."/>
            <person name="Goker M."/>
            <person name="Bristow J."/>
            <person name="Eisen J.A."/>
            <person name="Markowitz V."/>
            <person name="Hugenholtz P."/>
            <person name="Kyrpides N.C."/>
            <person name="Klenk H.P."/>
            <person name="Chen F."/>
        </authorList>
    </citation>
    <scope>NUCLEOTIDE SEQUENCE [LARGE SCALE GENOMIC DNA]</scope>
    <source>
        <strain evidence="3">ATCC 700099 / DSM 44233 / CIP 104796 / JCM 9543 / NBRC 105858 / Y-104</strain>
    </source>
</reference>
<proteinExistence type="predicted"/>
<accession>C8XGA5</accession>
<dbReference type="InterPro" id="IPR013022">
    <property type="entry name" value="Xyl_isomerase-like_TIM-brl"/>
</dbReference>
<dbReference type="STRING" id="479431.Namu_3810"/>
<name>C8XGA5_NAKMY</name>
<dbReference type="OrthoDB" id="4877958at2"/>
<reference evidence="3" key="1">
    <citation type="submission" date="2009-09" db="EMBL/GenBank/DDBJ databases">
        <title>The complete genome of Nakamurella multipartita DSM 44233.</title>
        <authorList>
            <consortium name="US DOE Joint Genome Institute (JGI-PGF)"/>
            <person name="Lucas S."/>
            <person name="Copeland A."/>
            <person name="Lapidus A."/>
            <person name="Glavina del Rio T."/>
            <person name="Dalin E."/>
            <person name="Tice H."/>
            <person name="Bruce D."/>
            <person name="Goodwin L."/>
            <person name="Pitluck S."/>
            <person name="Kyrpides N."/>
            <person name="Mavromatis K."/>
            <person name="Ivanova N."/>
            <person name="Ovchinnikova G."/>
            <person name="Sims D."/>
            <person name="Meincke L."/>
            <person name="Brettin T."/>
            <person name="Detter J.C."/>
            <person name="Han C."/>
            <person name="Larimer F."/>
            <person name="Land M."/>
            <person name="Hauser L."/>
            <person name="Markowitz V."/>
            <person name="Cheng J.-F."/>
            <person name="Hugenholtz P."/>
            <person name="Woyke T."/>
            <person name="Wu D."/>
            <person name="Klenk H.-P."/>
            <person name="Eisen J.A."/>
        </authorList>
    </citation>
    <scope>NUCLEOTIDE SEQUENCE [LARGE SCALE GENOMIC DNA]</scope>
    <source>
        <strain evidence="3">ATCC 700099 / DSM 44233 / CIP 104796 / JCM 9543 / NBRC 105858 / Y-104</strain>
    </source>
</reference>
<dbReference type="InterPro" id="IPR050312">
    <property type="entry name" value="IolE/XylAMocC-like"/>
</dbReference>
<dbReference type="AlphaFoldDB" id="C8XGA5"/>
<dbReference type="Gene3D" id="3.20.20.150">
    <property type="entry name" value="Divalent-metal-dependent TIM barrel enzymes"/>
    <property type="match status" value="1"/>
</dbReference>
<dbReference type="InParanoid" id="C8XGA5"/>
<organism evidence="2 3">
    <name type="scientific">Nakamurella multipartita (strain ATCC 700099 / DSM 44233 / CIP 104796 / JCM 9543 / NBRC 105858 / Y-104)</name>
    <name type="common">Microsphaera multipartita</name>
    <dbReference type="NCBI Taxonomy" id="479431"/>
    <lineage>
        <taxon>Bacteria</taxon>
        <taxon>Bacillati</taxon>
        <taxon>Actinomycetota</taxon>
        <taxon>Actinomycetes</taxon>
        <taxon>Nakamurellales</taxon>
        <taxon>Nakamurellaceae</taxon>
        <taxon>Nakamurella</taxon>
    </lineage>
</organism>
<sequence>MSWDPHRLSLSHLSLQDLTPPEQAVAAAAAGFGKIGIRVWSGPGVLVAPMLGDTPLLRETLHALAETGLGVLDVEFVSLRPDSTIDEALPVLDAAHRLGARFVLALIDDPDTERAVTNFVRLCQEAAVRGLAISLEFMVYSQLPTLARAVQLLQRADQPNAVLVIDPLHLRRSGGSPADLAAVPTALMPCVQLCDAPAQPVWPEPATARAEARSGRLLPGDGELPLLDLLDAVPASAALSVETPVAALTGRSPLDRATAAFAAAARVLAAHADRTPAPTS</sequence>
<dbReference type="PANTHER" id="PTHR12110:SF48">
    <property type="entry name" value="BLL3656 PROTEIN"/>
    <property type="match status" value="1"/>
</dbReference>
<protein>
    <submittedName>
        <fullName evidence="2">Xylose isomerase domain protein TIM barrel</fullName>
    </submittedName>
</protein>
<evidence type="ECO:0000259" key="1">
    <source>
        <dbReference type="Pfam" id="PF01261"/>
    </source>
</evidence>
<evidence type="ECO:0000313" key="2">
    <source>
        <dbReference type="EMBL" id="ACV80107.1"/>
    </source>
</evidence>
<dbReference type="eggNOG" id="COG1082">
    <property type="taxonomic scope" value="Bacteria"/>
</dbReference>
<dbReference type="KEGG" id="nml:Namu_3810"/>
<dbReference type="RefSeq" id="WP_015748934.1">
    <property type="nucleotide sequence ID" value="NC_013235.1"/>
</dbReference>
<dbReference type="SUPFAM" id="SSF51658">
    <property type="entry name" value="Xylose isomerase-like"/>
    <property type="match status" value="1"/>
</dbReference>
<keyword evidence="3" id="KW-1185">Reference proteome</keyword>